<accession>A0A507D6F0</accession>
<keyword evidence="2" id="KW-0732">Signal</keyword>
<protein>
    <submittedName>
        <fullName evidence="3">Uncharacterized protein</fullName>
    </submittedName>
</protein>
<feature type="compositionally biased region" description="Polar residues" evidence="1">
    <location>
        <begin position="543"/>
        <end position="565"/>
    </location>
</feature>
<comment type="caution">
    <text evidence="3">The sequence shown here is derived from an EMBL/GenBank/DDBJ whole genome shotgun (WGS) entry which is preliminary data.</text>
</comment>
<dbReference type="EMBL" id="QEAM01000089">
    <property type="protein sequence ID" value="TPX46951.1"/>
    <property type="molecule type" value="Genomic_DNA"/>
</dbReference>
<evidence type="ECO:0000313" key="4">
    <source>
        <dbReference type="Proteomes" id="UP000320475"/>
    </source>
</evidence>
<gene>
    <name evidence="3" type="ORF">SeLEV6574_g02920</name>
</gene>
<reference evidence="3 4" key="1">
    <citation type="journal article" date="2019" name="Sci. Rep.">
        <title>Comparative genomics of chytrid fungi reveal insights into the obligate biotrophic and pathogenic lifestyle of Synchytrium endobioticum.</title>
        <authorList>
            <person name="van de Vossenberg B.T.L.H."/>
            <person name="Warris S."/>
            <person name="Nguyen H.D.T."/>
            <person name="van Gent-Pelzer M.P.E."/>
            <person name="Joly D.L."/>
            <person name="van de Geest H.C."/>
            <person name="Bonants P.J.M."/>
            <person name="Smith D.S."/>
            <person name="Levesque C.A."/>
            <person name="van der Lee T.A.J."/>
        </authorList>
    </citation>
    <scope>NUCLEOTIDE SEQUENCE [LARGE SCALE GENOMIC DNA]</scope>
    <source>
        <strain evidence="3 4">LEV6574</strain>
    </source>
</reference>
<evidence type="ECO:0000256" key="1">
    <source>
        <dbReference type="SAM" id="MobiDB-lite"/>
    </source>
</evidence>
<sequence length="585" mass="66418">MSRRFIIVLLLFQLFHHGIAEDPEAMMKYHTENLLLETWRSENDAGQRDRIAVLRSILPEPSLNTDTTGLVYLVIDNLMDPVDHTFPRVHFTSPTAEMSHAELEFRWEALKLATNWLPYGDGKIVHLMEEYWEELCKRVGGGMFGPLLAIEYFSPTDGEVHWSSVNMLMSLEVLRAAKTLESLEASNEFPVSSLTGAYVLLRGVSGMMSWCTPEDPKPTIARDLYTSHRTSPAPEHLVYCMQFLQICARWNKFIVVAVSRFLQQRQEIRSIQEKHYRGGIEFLIRQCRSQINHDEIEINRFRETFSRRFVNMASNIGVYIQQVTSQIAQLKAELTRPYYEEEENIYKIRVILGMAPQSLEYLLDNTGSPDAVIALLALQSPRENVYFQNSPYLALAADYHLLLLWRCMKPLSLLQWFMNRYGAVLENHGFTSEQVNGAMNEIASMAQYILGVFDAYEEAAGELDGQSRPSRLSDVERQQCLGVLGGNRLANSYNRAYNQVSQDFSDMHTCSMGNTGLDTGAQRNILDATTSTYSDPHDYTESRLGTRTRANFEGSSSPGGSQNKRNCYAGGRSDVGPSSGLGRRR</sequence>
<evidence type="ECO:0000256" key="2">
    <source>
        <dbReference type="SAM" id="SignalP"/>
    </source>
</evidence>
<feature type="signal peptide" evidence="2">
    <location>
        <begin position="1"/>
        <end position="20"/>
    </location>
</feature>
<name>A0A507D6F0_9FUNG</name>
<evidence type="ECO:0000313" key="3">
    <source>
        <dbReference type="EMBL" id="TPX46951.1"/>
    </source>
</evidence>
<dbReference type="AlphaFoldDB" id="A0A507D6F0"/>
<feature type="chain" id="PRO_5021390976" evidence="2">
    <location>
        <begin position="21"/>
        <end position="585"/>
    </location>
</feature>
<feature type="region of interest" description="Disordered" evidence="1">
    <location>
        <begin position="528"/>
        <end position="585"/>
    </location>
</feature>
<organism evidence="3 4">
    <name type="scientific">Synchytrium endobioticum</name>
    <dbReference type="NCBI Taxonomy" id="286115"/>
    <lineage>
        <taxon>Eukaryota</taxon>
        <taxon>Fungi</taxon>
        <taxon>Fungi incertae sedis</taxon>
        <taxon>Chytridiomycota</taxon>
        <taxon>Chytridiomycota incertae sedis</taxon>
        <taxon>Chytridiomycetes</taxon>
        <taxon>Synchytriales</taxon>
        <taxon>Synchytriaceae</taxon>
        <taxon>Synchytrium</taxon>
    </lineage>
</organism>
<dbReference type="VEuPathDB" id="FungiDB:SeMB42_g07919"/>
<dbReference type="Proteomes" id="UP000320475">
    <property type="component" value="Unassembled WGS sequence"/>
</dbReference>
<proteinExistence type="predicted"/>